<evidence type="ECO:0000259" key="6">
    <source>
        <dbReference type="SMART" id="SM00014"/>
    </source>
</evidence>
<dbReference type="InterPro" id="IPR026841">
    <property type="entry name" value="Aur1/Ipt1"/>
</dbReference>
<reference evidence="8" key="1">
    <citation type="submission" date="2016-10" db="EMBL/GenBank/DDBJ databases">
        <authorList>
            <person name="Varghese N."/>
            <person name="Submissions S."/>
        </authorList>
    </citation>
    <scope>NUCLEOTIDE SEQUENCE [LARGE SCALE GENOMIC DNA]</scope>
    <source>
        <strain evidence="8">CGMCC 1.7739</strain>
    </source>
</reference>
<name>A0A1I2VPN8_9EURY</name>
<evidence type="ECO:0000256" key="4">
    <source>
        <dbReference type="ARBA" id="ARBA00023136"/>
    </source>
</evidence>
<feature type="transmembrane region" description="Helical" evidence="5">
    <location>
        <begin position="132"/>
        <end position="156"/>
    </location>
</feature>
<evidence type="ECO:0000256" key="1">
    <source>
        <dbReference type="ARBA" id="ARBA00004141"/>
    </source>
</evidence>
<feature type="transmembrane region" description="Helical" evidence="5">
    <location>
        <begin position="216"/>
        <end position="236"/>
    </location>
</feature>
<keyword evidence="4 5" id="KW-0472">Membrane</keyword>
<keyword evidence="3 5" id="KW-1133">Transmembrane helix</keyword>
<evidence type="ECO:0000256" key="5">
    <source>
        <dbReference type="SAM" id="Phobius"/>
    </source>
</evidence>
<dbReference type="Proteomes" id="UP000198876">
    <property type="component" value="Unassembled WGS sequence"/>
</dbReference>
<feature type="transmembrane region" description="Helical" evidence="5">
    <location>
        <begin position="242"/>
        <end position="260"/>
    </location>
</feature>
<evidence type="ECO:0000256" key="2">
    <source>
        <dbReference type="ARBA" id="ARBA00022692"/>
    </source>
</evidence>
<protein>
    <submittedName>
        <fullName evidence="7">PAP2 superfamily protein</fullName>
    </submittedName>
</protein>
<feature type="transmembrane region" description="Helical" evidence="5">
    <location>
        <begin position="6"/>
        <end position="28"/>
    </location>
</feature>
<dbReference type="PANTHER" id="PTHR31310:SF7">
    <property type="entry name" value="PA-PHOSPHATASE RELATED-FAMILY PROTEIN DDB_G0268928"/>
    <property type="match status" value="1"/>
</dbReference>
<evidence type="ECO:0000313" key="8">
    <source>
        <dbReference type="Proteomes" id="UP000198876"/>
    </source>
</evidence>
<dbReference type="InterPro" id="IPR052185">
    <property type="entry name" value="IPC_Synthase-Related"/>
</dbReference>
<feature type="transmembrane region" description="Helical" evidence="5">
    <location>
        <begin position="40"/>
        <end position="62"/>
    </location>
</feature>
<keyword evidence="8" id="KW-1185">Reference proteome</keyword>
<feature type="domain" description="Phosphatidic acid phosphatase type 2/haloperoxidase" evidence="6">
    <location>
        <begin position="138"/>
        <end position="257"/>
    </location>
</feature>
<dbReference type="SUPFAM" id="SSF48317">
    <property type="entry name" value="Acid phosphatase/Vanadium-dependent haloperoxidase"/>
    <property type="match status" value="1"/>
</dbReference>
<dbReference type="Pfam" id="PF14378">
    <property type="entry name" value="PAP2_3"/>
    <property type="match status" value="1"/>
</dbReference>
<dbReference type="SMART" id="SM00014">
    <property type="entry name" value="acidPPc"/>
    <property type="match status" value="1"/>
</dbReference>
<proteinExistence type="predicted"/>
<evidence type="ECO:0000256" key="3">
    <source>
        <dbReference type="ARBA" id="ARBA00022989"/>
    </source>
</evidence>
<keyword evidence="2 5" id="KW-0812">Transmembrane</keyword>
<gene>
    <name evidence="7" type="ORF">SAMN04488063_3259</name>
</gene>
<dbReference type="InterPro" id="IPR000326">
    <property type="entry name" value="PAP2/HPO"/>
</dbReference>
<dbReference type="PANTHER" id="PTHR31310">
    <property type="match status" value="1"/>
</dbReference>
<accession>A0A1I2VPN8</accession>
<organism evidence="7 8">
    <name type="scientific">Halopelagius inordinatus</name>
    <dbReference type="NCBI Taxonomy" id="553467"/>
    <lineage>
        <taxon>Archaea</taxon>
        <taxon>Methanobacteriati</taxon>
        <taxon>Methanobacteriota</taxon>
        <taxon>Stenosarchaea group</taxon>
        <taxon>Halobacteria</taxon>
        <taxon>Halobacteriales</taxon>
        <taxon>Haloferacaceae</taxon>
    </lineage>
</organism>
<sequence length="291" mass="31910">MGLLEVAAQVGGGVLVLFVVGFAVVVGPSRMRTPADAVRSNLRTVAPVLGVLLVVLAANGVVRDVGLELSWLIGINITGYIHAVEGEFVAFLQSLSTPALTAYFGFVYVFGYVFVLTFPLAAYLLHDDPSSLYELVVAYIVNYGVGLVCYVVFIAYGPRNFMPELVESLLYTTWPEAQLLTTEVNTNTNVFPSLHTSLSVTVAILAYRFRRVYPRWFPISGALALSISVSTMYLGIHWATDVVAGVGLAVLSVSVARWTTEAPNPDGRRHPRTYLFGDGWADGVRRWWRER</sequence>
<dbReference type="EMBL" id="FOOQ01000006">
    <property type="protein sequence ID" value="SFG91132.1"/>
    <property type="molecule type" value="Genomic_DNA"/>
</dbReference>
<dbReference type="RefSeq" id="WP_092893623.1">
    <property type="nucleotide sequence ID" value="NZ_FOOQ01000006.1"/>
</dbReference>
<dbReference type="InterPro" id="IPR036938">
    <property type="entry name" value="PAP2/HPO_sf"/>
</dbReference>
<dbReference type="CDD" id="cd03386">
    <property type="entry name" value="PAP2_Aur1_like"/>
    <property type="match status" value="1"/>
</dbReference>
<dbReference type="Gene3D" id="1.20.144.10">
    <property type="entry name" value="Phosphatidic acid phosphatase type 2/haloperoxidase"/>
    <property type="match status" value="1"/>
</dbReference>
<dbReference type="GO" id="GO:0016020">
    <property type="term" value="C:membrane"/>
    <property type="evidence" value="ECO:0007669"/>
    <property type="project" value="UniProtKB-SubCell"/>
</dbReference>
<dbReference type="AlphaFoldDB" id="A0A1I2VPN8"/>
<feature type="transmembrane region" description="Helical" evidence="5">
    <location>
        <begin position="102"/>
        <end position="125"/>
    </location>
</feature>
<dbReference type="OrthoDB" id="329477at2157"/>
<dbReference type="STRING" id="553467.SAMN04488063_3259"/>
<comment type="subcellular location">
    <subcellularLocation>
        <location evidence="1">Membrane</location>
        <topology evidence="1">Multi-pass membrane protein</topology>
    </subcellularLocation>
</comment>
<evidence type="ECO:0000313" key="7">
    <source>
        <dbReference type="EMBL" id="SFG91132.1"/>
    </source>
</evidence>